<gene>
    <name evidence="1" type="ordered locus">Hbut_1588</name>
</gene>
<proteinExistence type="predicted"/>
<sequence length="160" mass="18395">MTQNLDDLRLRLSKIRENLSEVKKTLEAIALDEASEADAYANMAREAANPDLRWKLFIIASDSILHREIAWAIIRAATEIQLLARELAEYQPQETQDRLAERVKAHITIETLAETSYDDLLKLVEPGTTLYRLFKLLKEEEQKHSRLARHLAEKLAKSTT</sequence>
<dbReference type="RefSeq" id="WP_011822726.1">
    <property type="nucleotide sequence ID" value="NC_008818.1"/>
</dbReference>
<name>A2BN47_HYPBU</name>
<dbReference type="InterPro" id="IPR009078">
    <property type="entry name" value="Ferritin-like_SF"/>
</dbReference>
<dbReference type="EnsemblBacteria" id="ABM81408">
    <property type="protein sequence ID" value="ABM81408"/>
    <property type="gene ID" value="Hbut_1588"/>
</dbReference>
<evidence type="ECO:0000313" key="1">
    <source>
        <dbReference type="EMBL" id="ABM81408.1"/>
    </source>
</evidence>
<dbReference type="SUPFAM" id="SSF47240">
    <property type="entry name" value="Ferritin-like"/>
    <property type="match status" value="1"/>
</dbReference>
<dbReference type="EMBL" id="CP000493">
    <property type="protein sequence ID" value="ABM81408.1"/>
    <property type="molecule type" value="Genomic_DNA"/>
</dbReference>
<dbReference type="KEGG" id="hbu:Hbut_1588"/>
<dbReference type="eggNOG" id="arCOG00022">
    <property type="taxonomic scope" value="Archaea"/>
</dbReference>
<keyword evidence="2" id="KW-1185">Reference proteome</keyword>
<dbReference type="Proteomes" id="UP000002593">
    <property type="component" value="Chromosome"/>
</dbReference>
<reference evidence="1 2" key="1">
    <citation type="journal article" date="2007" name="Archaea">
        <title>The genome of Hyperthermus butylicus: a sulfur-reducing, peptide fermenting, neutrophilic Crenarchaeote growing up to 108 degrees C.</title>
        <authorList>
            <person name="Brugger K."/>
            <person name="Chen L."/>
            <person name="Stark M."/>
            <person name="Zibat A."/>
            <person name="Redder P."/>
            <person name="Ruepp A."/>
            <person name="Awayez M."/>
            <person name="She Q."/>
            <person name="Garrett R.A."/>
            <person name="Klenk H.P."/>
        </authorList>
    </citation>
    <scope>NUCLEOTIDE SEQUENCE [LARGE SCALE GENOMIC DNA]</scope>
    <source>
        <strain evidence="2">DSM 5456 / JCM 9403 / PLM1-5</strain>
    </source>
</reference>
<dbReference type="HOGENOM" id="CLU_1648288_0_0_2"/>
<protein>
    <submittedName>
        <fullName evidence="1">Uncharacterized protein</fullName>
    </submittedName>
</protein>
<dbReference type="OrthoDB" id="15418at2157"/>
<organism evidence="1 2">
    <name type="scientific">Hyperthermus butylicus (strain DSM 5456 / JCM 9403 / PLM1-5)</name>
    <dbReference type="NCBI Taxonomy" id="415426"/>
    <lineage>
        <taxon>Archaea</taxon>
        <taxon>Thermoproteota</taxon>
        <taxon>Thermoprotei</taxon>
        <taxon>Desulfurococcales</taxon>
        <taxon>Pyrodictiaceae</taxon>
        <taxon>Hyperthermus</taxon>
    </lineage>
</organism>
<evidence type="ECO:0000313" key="2">
    <source>
        <dbReference type="Proteomes" id="UP000002593"/>
    </source>
</evidence>
<dbReference type="GeneID" id="4781691"/>
<accession>A2BN47</accession>
<dbReference type="AlphaFoldDB" id="A2BN47"/>